<reference evidence="1 2" key="1">
    <citation type="submission" date="2019-09" db="EMBL/GenBank/DDBJ databases">
        <title>Whole genome sequence of Vibrio fortis.</title>
        <authorList>
            <person name="Das S.K."/>
        </authorList>
    </citation>
    <scope>NUCLEOTIDE SEQUENCE [LARGE SCALE GENOMIC DNA]</scope>
    <source>
        <strain evidence="1 2">AN60</strain>
    </source>
</reference>
<sequence length="62" mass="7200">MRTNLELEAKKLTSLLGNKEVSEIYRHRESELCIEFSDGSRLFVNCNENRSLELSITGCREH</sequence>
<dbReference type="AlphaFoldDB" id="A0A5N3QT82"/>
<protein>
    <submittedName>
        <fullName evidence="1">Uncharacterized protein</fullName>
    </submittedName>
</protein>
<comment type="caution">
    <text evidence="1">The sequence shown here is derived from an EMBL/GenBank/DDBJ whole genome shotgun (WGS) entry which is preliminary data.</text>
</comment>
<evidence type="ECO:0000313" key="2">
    <source>
        <dbReference type="Proteomes" id="UP000326789"/>
    </source>
</evidence>
<organism evidence="1 2">
    <name type="scientific">Vibrio fortis</name>
    <dbReference type="NCBI Taxonomy" id="212667"/>
    <lineage>
        <taxon>Bacteria</taxon>
        <taxon>Pseudomonadati</taxon>
        <taxon>Pseudomonadota</taxon>
        <taxon>Gammaproteobacteria</taxon>
        <taxon>Vibrionales</taxon>
        <taxon>Vibrionaceae</taxon>
        <taxon>Vibrio</taxon>
    </lineage>
</organism>
<accession>A0A5N3QT82</accession>
<evidence type="ECO:0000313" key="1">
    <source>
        <dbReference type="EMBL" id="KAB0285369.1"/>
    </source>
</evidence>
<name>A0A5N3QT82_9VIBR</name>
<gene>
    <name evidence="1" type="ORF">F2P58_22890</name>
</gene>
<proteinExistence type="predicted"/>
<dbReference type="Proteomes" id="UP000326789">
    <property type="component" value="Unassembled WGS sequence"/>
</dbReference>
<dbReference type="EMBL" id="VWSE01000010">
    <property type="protein sequence ID" value="KAB0285369.1"/>
    <property type="molecule type" value="Genomic_DNA"/>
</dbReference>